<dbReference type="Proteomes" id="UP000070188">
    <property type="component" value="Unassembled WGS sequence"/>
</dbReference>
<dbReference type="PANTHER" id="PTHR22642:SF2">
    <property type="entry name" value="PROTEIN LONG AFTER FAR-RED 3"/>
    <property type="match status" value="1"/>
</dbReference>
<dbReference type="EMBL" id="LAXD01000001">
    <property type="protein sequence ID" value="KWX00963.1"/>
    <property type="molecule type" value="Genomic_DNA"/>
</dbReference>
<keyword evidence="4" id="KW-1185">Reference proteome</keyword>
<reference evidence="2" key="3">
    <citation type="submission" date="2015-04" db="EMBL/GenBank/DDBJ databases">
        <title>Physiological reanalysis, assessment of diazotrophy, and genome sequences of multiple isolates of Streptomyces thermoautotrophicus.</title>
        <authorList>
            <person name="MacKellar D.C."/>
            <person name="Lieber L."/>
            <person name="Norman J."/>
            <person name="Bolger A."/>
            <person name="Tobin C."/>
            <person name="Murray J.W."/>
            <person name="Woodward J."/>
            <person name="Friesen M."/>
            <person name="Prell J."/>
        </authorList>
    </citation>
    <scope>NUCLEOTIDE SEQUENCE [LARGE SCALE GENOMIC DNA]</scope>
    <source>
        <strain evidence="2">H1</strain>
    </source>
</reference>
<dbReference type="InterPro" id="IPR013108">
    <property type="entry name" value="Amidohydro_3"/>
</dbReference>
<sequence length="540" mass="56720">MTSLTTGLILLRGGRVYTPAAPDATAMVVRGDTVEWVGTDSAAQVAYGDAADQVIDLDGALVTPAFVDAHVHLTSTGLALSGLDLAGCRSLAEALDRLARHAREHPGEVICGQGWDETDWPEGRPPTRAEIDAAAGDALVYLSRVDVHSAVVSSALLAAAPGIQQADGYTEDGWLRREAHHIARRVARDAITPGQRRVLQRAALRRAAELGIGALHECGGPEISGEDDFTDLLRLAGEEPGPEVYGLWGELGAVDKAERLGAHAVAGDLCCDGAIGSRTAYLREPYADAPDTRGARYLTAGDVAEHLVACTRAGVQAGFHAIGDAALDAVVEGFAKAAQVVGEAALVAARHRVEHAEMADTDLIAAFARYGVIASVQPAFDAAWGGPDGMYARRLGAERALAMNPFAALAAAGVPLAFGSDAPVTPLDPWGAIRAAVYHHNPDQRISARAAFTAHTRGGWRALGRDTEGVLRPGAPATYAIWQVGELVVQAPDERIQAWSTDPRSRVPGLPDLSPGVAPPRCLRTVVRGRIVYTREGALE</sequence>
<evidence type="ECO:0000313" key="3">
    <source>
        <dbReference type="EMBL" id="KWX04651.1"/>
    </source>
</evidence>
<dbReference type="InterPro" id="IPR033932">
    <property type="entry name" value="YtcJ-like"/>
</dbReference>
<dbReference type="Gene3D" id="3.20.20.140">
    <property type="entry name" value="Metal-dependent hydrolases"/>
    <property type="match status" value="1"/>
</dbReference>
<dbReference type="AlphaFoldDB" id="A0A132MSZ4"/>
<dbReference type="PANTHER" id="PTHR22642">
    <property type="entry name" value="IMIDAZOLONEPROPIONASE"/>
    <property type="match status" value="1"/>
</dbReference>
<dbReference type="RefSeq" id="WP_066886970.1">
    <property type="nucleotide sequence ID" value="NZ_JYIJ01000014.1"/>
</dbReference>
<organism evidence="2 4">
    <name type="scientific">Carbonactinospora thermoautotrophica</name>
    <dbReference type="NCBI Taxonomy" id="1469144"/>
    <lineage>
        <taxon>Bacteria</taxon>
        <taxon>Bacillati</taxon>
        <taxon>Actinomycetota</taxon>
        <taxon>Actinomycetes</taxon>
        <taxon>Kitasatosporales</taxon>
        <taxon>Carbonactinosporaceae</taxon>
        <taxon>Carbonactinospora</taxon>
    </lineage>
</organism>
<keyword evidence="3" id="KW-0378">Hydrolase</keyword>
<feature type="domain" description="Amidohydrolase 3" evidence="1">
    <location>
        <begin position="53"/>
        <end position="533"/>
    </location>
</feature>
<dbReference type="InterPro" id="IPR032466">
    <property type="entry name" value="Metal_Hydrolase"/>
</dbReference>
<dbReference type="STRING" id="1469144.LI90_1991"/>
<dbReference type="SUPFAM" id="SSF51556">
    <property type="entry name" value="Metallo-dependent hydrolases"/>
    <property type="match status" value="1"/>
</dbReference>
<dbReference type="GO" id="GO:0016810">
    <property type="term" value="F:hydrolase activity, acting on carbon-nitrogen (but not peptide) bonds"/>
    <property type="evidence" value="ECO:0007669"/>
    <property type="project" value="InterPro"/>
</dbReference>
<dbReference type="Proteomes" id="UP000070659">
    <property type="component" value="Unassembled WGS sequence"/>
</dbReference>
<proteinExistence type="predicted"/>
<evidence type="ECO:0000313" key="5">
    <source>
        <dbReference type="Proteomes" id="UP000070659"/>
    </source>
</evidence>
<dbReference type="Gene3D" id="2.30.40.10">
    <property type="entry name" value="Urease, subunit C, domain 1"/>
    <property type="match status" value="1"/>
</dbReference>
<reference evidence="4" key="2">
    <citation type="submission" date="2015-04" db="EMBL/GenBank/DDBJ databases">
        <title>Physiological reanalysis, assessment of diazotrophy, and genome sequences of multiple isolates of Streptomyces thermoautotrophicus.</title>
        <authorList>
            <person name="MacKellar D.C."/>
            <person name="Lieber L."/>
            <person name="Norman J."/>
            <person name="Bolger A."/>
            <person name="Tobin C."/>
            <person name="Murray J.W."/>
            <person name="Chang R."/>
            <person name="Ford T."/>
            <person name="Nguyen P.Q."/>
            <person name="Woodward J."/>
            <person name="Permingeat H."/>
            <person name="Joshi N.S."/>
            <person name="Silver P.A."/>
            <person name="Usadel B."/>
            <person name="Rutherford A.W."/>
            <person name="Friesen M."/>
            <person name="Prell J."/>
        </authorList>
    </citation>
    <scope>NUCLEOTIDE SEQUENCE [LARGE SCALE GENOMIC DNA]</scope>
    <source>
        <strain evidence="4">H1</strain>
    </source>
</reference>
<gene>
    <name evidence="2" type="ORF">LI90_1991</name>
    <name evidence="3" type="ORF">TH66_05365</name>
</gene>
<dbReference type="EMBL" id="JYIJ01000014">
    <property type="protein sequence ID" value="KWX04651.1"/>
    <property type="molecule type" value="Genomic_DNA"/>
</dbReference>
<evidence type="ECO:0000313" key="2">
    <source>
        <dbReference type="EMBL" id="KWX00963.1"/>
    </source>
</evidence>
<dbReference type="SUPFAM" id="SSF51338">
    <property type="entry name" value="Composite domain of metallo-dependent hydrolases"/>
    <property type="match status" value="1"/>
</dbReference>
<dbReference type="InterPro" id="IPR011059">
    <property type="entry name" value="Metal-dep_hydrolase_composite"/>
</dbReference>
<reference evidence="3 5" key="1">
    <citation type="submission" date="2015-02" db="EMBL/GenBank/DDBJ databases">
        <title>Physiological reanalysis, assessment of diazotrophy, and genome sequences of multiple isolates of Streptomyces thermoautotrophicus.</title>
        <authorList>
            <person name="MacKellar D.C."/>
            <person name="Lieber L."/>
            <person name="Norman J."/>
            <person name="Bolger A."/>
            <person name="Tobin C."/>
            <person name="Murray J.W."/>
            <person name="Prell J."/>
        </authorList>
    </citation>
    <scope>NUCLEOTIDE SEQUENCE [LARGE SCALE GENOMIC DNA]</scope>
    <source>
        <strain evidence="3 5">UBT1</strain>
    </source>
</reference>
<protein>
    <submittedName>
        <fullName evidence="3">Amidohydrolase</fullName>
    </submittedName>
</protein>
<dbReference type="PATRIC" id="fig|1469144.10.peg.2155"/>
<evidence type="ECO:0000259" key="1">
    <source>
        <dbReference type="Pfam" id="PF07969"/>
    </source>
</evidence>
<comment type="caution">
    <text evidence="2">The sequence shown here is derived from an EMBL/GenBank/DDBJ whole genome shotgun (WGS) entry which is preliminary data.</text>
</comment>
<evidence type="ECO:0000313" key="4">
    <source>
        <dbReference type="Proteomes" id="UP000070188"/>
    </source>
</evidence>
<dbReference type="CDD" id="cd01300">
    <property type="entry name" value="YtcJ_like"/>
    <property type="match status" value="1"/>
</dbReference>
<dbReference type="Gene3D" id="3.10.310.70">
    <property type="match status" value="1"/>
</dbReference>
<accession>A0A132MSZ4</accession>
<dbReference type="Pfam" id="PF07969">
    <property type="entry name" value="Amidohydro_3"/>
    <property type="match status" value="1"/>
</dbReference>
<name>A0A132MSZ4_9ACTN</name>
<dbReference type="OrthoDB" id="3238066at2"/>